<sequence>MRCACCYNLPSISGETGQILLFRCGPNGHRFDHGADRSLREDQRSFVVFAKLKDASLKGPRHTDPRAVEYYSALITDIDRYLDNNPGLDAFTATFTDFFIVGVGVLLHPPPNHRCSAGENEQRVKLLILAVQRAGGVSMLREKLTADQAKCITHYPPRQLALSVVSSLKPSHEGQRASKDYRTLVDDLVHATITSSYRHLNSSGGEPEHIAIELVKFCVKTGATSQFSYVVACLITPPPRMVISPDSLISFVRMLKQLLLLKTIDLAAEPWRRIFVATVEGFANKFMTPKPQELVPASQLQRVGCGCNECTELQNFFFGGKDVISLAKKKRARAHLVDRLSLTEAWGVKWETIEKGKREILRVIPLYLLPTQLVFRPINS</sequence>
<evidence type="ECO:0000313" key="2">
    <source>
        <dbReference type="Proteomes" id="UP000030671"/>
    </source>
</evidence>
<name>W4K418_HETIT</name>
<proteinExistence type="predicted"/>
<dbReference type="OrthoDB" id="3266192at2759"/>
<dbReference type="RefSeq" id="XP_009548614.1">
    <property type="nucleotide sequence ID" value="XM_009550319.1"/>
</dbReference>
<dbReference type="EMBL" id="KI925460">
    <property type="protein sequence ID" value="ETW80090.1"/>
    <property type="molecule type" value="Genomic_DNA"/>
</dbReference>
<dbReference type="KEGG" id="hir:HETIRDRAFT_419680"/>
<gene>
    <name evidence="1" type="ORF">HETIRDRAFT_419680</name>
</gene>
<protein>
    <submittedName>
        <fullName evidence="1">Uncharacterized protein</fullName>
    </submittedName>
</protein>
<dbReference type="Proteomes" id="UP000030671">
    <property type="component" value="Unassembled WGS sequence"/>
</dbReference>
<keyword evidence="2" id="KW-1185">Reference proteome</keyword>
<reference evidence="1 2" key="1">
    <citation type="journal article" date="2012" name="New Phytol.">
        <title>Insight into trade-off between wood decay and parasitism from the genome of a fungal forest pathogen.</title>
        <authorList>
            <person name="Olson A."/>
            <person name="Aerts A."/>
            <person name="Asiegbu F."/>
            <person name="Belbahri L."/>
            <person name="Bouzid O."/>
            <person name="Broberg A."/>
            <person name="Canback B."/>
            <person name="Coutinho P.M."/>
            <person name="Cullen D."/>
            <person name="Dalman K."/>
            <person name="Deflorio G."/>
            <person name="van Diepen L.T."/>
            <person name="Dunand C."/>
            <person name="Duplessis S."/>
            <person name="Durling M."/>
            <person name="Gonthier P."/>
            <person name="Grimwood J."/>
            <person name="Fossdal C.G."/>
            <person name="Hansson D."/>
            <person name="Henrissat B."/>
            <person name="Hietala A."/>
            <person name="Himmelstrand K."/>
            <person name="Hoffmeister D."/>
            <person name="Hogberg N."/>
            <person name="James T.Y."/>
            <person name="Karlsson M."/>
            <person name="Kohler A."/>
            <person name="Kues U."/>
            <person name="Lee Y.H."/>
            <person name="Lin Y.C."/>
            <person name="Lind M."/>
            <person name="Lindquist E."/>
            <person name="Lombard V."/>
            <person name="Lucas S."/>
            <person name="Lunden K."/>
            <person name="Morin E."/>
            <person name="Murat C."/>
            <person name="Park J."/>
            <person name="Raffaello T."/>
            <person name="Rouze P."/>
            <person name="Salamov A."/>
            <person name="Schmutz J."/>
            <person name="Solheim H."/>
            <person name="Stahlberg J."/>
            <person name="Velez H."/>
            <person name="de Vries R.P."/>
            <person name="Wiebenga A."/>
            <person name="Woodward S."/>
            <person name="Yakovlev I."/>
            <person name="Garbelotto M."/>
            <person name="Martin F."/>
            <person name="Grigoriev I.V."/>
            <person name="Stenlid J."/>
        </authorList>
    </citation>
    <scope>NUCLEOTIDE SEQUENCE [LARGE SCALE GENOMIC DNA]</scope>
    <source>
        <strain evidence="1 2">TC 32-1</strain>
    </source>
</reference>
<dbReference type="GeneID" id="20673588"/>
<dbReference type="HOGENOM" id="CLU_727731_0_0_1"/>
<dbReference type="InParanoid" id="W4K418"/>
<accession>W4K418</accession>
<evidence type="ECO:0000313" key="1">
    <source>
        <dbReference type="EMBL" id="ETW80090.1"/>
    </source>
</evidence>
<dbReference type="AlphaFoldDB" id="W4K418"/>
<organism evidence="1 2">
    <name type="scientific">Heterobasidion irregulare (strain TC 32-1)</name>
    <dbReference type="NCBI Taxonomy" id="747525"/>
    <lineage>
        <taxon>Eukaryota</taxon>
        <taxon>Fungi</taxon>
        <taxon>Dikarya</taxon>
        <taxon>Basidiomycota</taxon>
        <taxon>Agaricomycotina</taxon>
        <taxon>Agaricomycetes</taxon>
        <taxon>Russulales</taxon>
        <taxon>Bondarzewiaceae</taxon>
        <taxon>Heterobasidion</taxon>
        <taxon>Heterobasidion annosum species complex</taxon>
    </lineage>
</organism>